<dbReference type="CDD" id="cd09917">
    <property type="entry name" value="F-box_SF"/>
    <property type="match status" value="1"/>
</dbReference>
<dbReference type="GeneID" id="96081669"/>
<dbReference type="PROSITE" id="PS50181">
    <property type="entry name" value="FBOX"/>
    <property type="match status" value="1"/>
</dbReference>
<dbReference type="InterPro" id="IPR001810">
    <property type="entry name" value="F-box_dom"/>
</dbReference>
<dbReference type="SMART" id="SM00256">
    <property type="entry name" value="FBOX"/>
    <property type="match status" value="1"/>
</dbReference>
<evidence type="ECO:0000256" key="1">
    <source>
        <dbReference type="SAM" id="MobiDB-lite"/>
    </source>
</evidence>
<keyword evidence="4" id="KW-1185">Reference proteome</keyword>
<evidence type="ECO:0000313" key="3">
    <source>
        <dbReference type="EMBL" id="KAL1801005.1"/>
    </source>
</evidence>
<sequence>MAKKRRARDVSQQKELERRQRRSANGGNPLHEANASGRPATVFASPTPSPRPEAATSSSTPLQPTAHSLFAPHEATSASSSTRDPIHAESSRHGAWGPAQDGPDLNSTDSYERDLAFTLQYHWFTDDDSDTFEQQDLHHPATNPRHHSSCTHHHGHHHHQAHDHQDARTAPSGTRYVRTRPPNNPPAPHEFYRYLTRLPEPTARKRSLTRYEGADDMDLTRSLQHKGAAAIMLYNSIGPNPHANDIWPECRSAAKLPAKYSVLDQNKPPASDVKPKPRSSKKKGKKAAKAAKTAKDAKAEPDTKSLDSLPDAPTYRREWKLPVELVELIADHLDRDDIKALRLVSRELNQYVSQVIFQTVVVPFNTEIYGMLGQDTKPDLKGKKRARIDKPSYSWKNANGDEVYNGHGLDVFRGFGAHITNFGMSFEVAEDSLSMPPVKLVMERKTSFWGSYDWPYEEYRRFDAVAGLETAADETPRMKTAFSELTKVKELALSIDSGLGWLNGPDRSIRARVLHRPPRVFGTAKAVSDRRTQAQQELWNHIEACHQKDGSEVKLAMLYRIDGKFPLPELEEANKVADVQPQMPYLDPQLLKAAIPFDAANTHVPSSFDDPYVLDQFVSTPPPSGTGILFSSTKTPSEGALLVNPVIPANLTKAQKEWLLETEWAQRAFMSSYLLSVIDNPTTFQLVHTFNISGLSDRYLPMLNRSDFWDALPSLRNVTLMLIPGWRTVQKDEAGLVDTPKTDPTQDMGMLFDLLHDHISCRSNIRHLKVGFVTGGEHAEGLHARNKLLFPAPIVDLRVRAQPSAFHPTGLVSTDAACLKECLLQFPHVEQLVLNNCWITPSALLQFVKLHDHHKLQNLILDSVSLTAVLRPPIINPNNLAHQAAALQNMMPPPGVGALLGAVGANGPPQLMPNQPQFLQAYFQMLRMQLQHLQANAAGTQHNNILALQNQLQQQMAQAQNNQGQQHHHQPHAPVLGPIPVHHHQAHGQVHGQAQAQAPTQPQQQHQQLGTFAQQFANVTQLATQIHQLQTQIIAGHAQAPPVAALATGHAVGNLQSVLKAQPREGSWVDIIDQISPGTNLSDFESDHSKADSDRTTSLRSVEFVSCGYAKLAHAPYDQSDIDPRNIAAMFRNPIFNKRAIALSPAMLSNKWPYLGEIVQEIEPSELAALNAGWNLSTGWDDTEVARAVEFDGILTGGTGRFTGIIQQSDRVVDGASAS</sequence>
<feature type="compositionally biased region" description="Low complexity" evidence="1">
    <location>
        <begin position="956"/>
        <end position="965"/>
    </location>
</feature>
<feature type="compositionally biased region" description="Basic residues" evidence="1">
    <location>
        <begin position="144"/>
        <end position="161"/>
    </location>
</feature>
<feature type="region of interest" description="Disordered" evidence="1">
    <location>
        <begin position="956"/>
        <end position="1007"/>
    </location>
</feature>
<feature type="compositionally biased region" description="Polar residues" evidence="1">
    <location>
        <begin position="55"/>
        <end position="66"/>
    </location>
</feature>
<gene>
    <name evidence="3" type="ORF">ACET3X_001347</name>
</gene>
<dbReference type="EMBL" id="JBHGVX010000001">
    <property type="protein sequence ID" value="KAL1801005.1"/>
    <property type="molecule type" value="Genomic_DNA"/>
</dbReference>
<proteinExistence type="predicted"/>
<feature type="compositionally biased region" description="Low complexity" evidence="1">
    <location>
        <begin position="987"/>
        <end position="1007"/>
    </location>
</feature>
<comment type="caution">
    <text evidence="3">The sequence shown here is derived from an EMBL/GenBank/DDBJ whole genome shotgun (WGS) entry which is preliminary data.</text>
</comment>
<organism evidence="3 4">
    <name type="scientific">Alternaria dauci</name>
    <dbReference type="NCBI Taxonomy" id="48095"/>
    <lineage>
        <taxon>Eukaryota</taxon>
        <taxon>Fungi</taxon>
        <taxon>Dikarya</taxon>
        <taxon>Ascomycota</taxon>
        <taxon>Pezizomycotina</taxon>
        <taxon>Dothideomycetes</taxon>
        <taxon>Pleosporomycetidae</taxon>
        <taxon>Pleosporales</taxon>
        <taxon>Pleosporineae</taxon>
        <taxon>Pleosporaceae</taxon>
        <taxon>Alternaria</taxon>
        <taxon>Alternaria sect. Porri</taxon>
    </lineage>
</organism>
<dbReference type="Pfam" id="PF00646">
    <property type="entry name" value="F-box"/>
    <property type="match status" value="1"/>
</dbReference>
<name>A0ABR3UY35_9PLEO</name>
<feature type="compositionally biased region" description="Basic and acidic residues" evidence="1">
    <location>
        <begin position="8"/>
        <end position="18"/>
    </location>
</feature>
<dbReference type="Proteomes" id="UP001578633">
    <property type="component" value="Chromosome 1"/>
</dbReference>
<feature type="region of interest" description="Disordered" evidence="1">
    <location>
        <begin position="260"/>
        <end position="311"/>
    </location>
</feature>
<feature type="region of interest" description="Disordered" evidence="1">
    <location>
        <begin position="1"/>
        <end position="109"/>
    </location>
</feature>
<evidence type="ECO:0000313" key="4">
    <source>
        <dbReference type="Proteomes" id="UP001578633"/>
    </source>
</evidence>
<feature type="compositionally biased region" description="Basic residues" evidence="1">
    <location>
        <begin position="276"/>
        <end position="289"/>
    </location>
</feature>
<accession>A0ABR3UY35</accession>
<evidence type="ECO:0000259" key="2">
    <source>
        <dbReference type="PROSITE" id="PS50181"/>
    </source>
</evidence>
<dbReference type="RefSeq" id="XP_069311589.1">
    <property type="nucleotide sequence ID" value="XM_069446628.1"/>
</dbReference>
<reference evidence="3 4" key="1">
    <citation type="submission" date="2024-09" db="EMBL/GenBank/DDBJ databases">
        <title>T2T genomes of carrot and Alternaria dauci and their utility for understanding host-pathogen interaction during carrot leaf blight disease.</title>
        <authorList>
            <person name="Liu W."/>
            <person name="Xu S."/>
            <person name="Ou C."/>
            <person name="Liu X."/>
            <person name="Zhuang F."/>
            <person name="Deng X.W."/>
        </authorList>
    </citation>
    <scope>NUCLEOTIDE SEQUENCE [LARGE SCALE GENOMIC DNA]</scope>
    <source>
        <strain evidence="3 4">A2016</strain>
    </source>
</reference>
<feature type="compositionally biased region" description="Basic and acidic residues" evidence="1">
    <location>
        <begin position="293"/>
        <end position="305"/>
    </location>
</feature>
<feature type="region of interest" description="Disordered" evidence="1">
    <location>
        <begin position="132"/>
        <end position="190"/>
    </location>
</feature>
<feature type="domain" description="F-box" evidence="2">
    <location>
        <begin position="315"/>
        <end position="360"/>
    </location>
</feature>
<protein>
    <recommendedName>
        <fullName evidence="2">F-box domain-containing protein</fullName>
    </recommendedName>
</protein>